<feature type="transmembrane region" description="Helical" evidence="1">
    <location>
        <begin position="37"/>
        <end position="55"/>
    </location>
</feature>
<dbReference type="EMBL" id="FNAY01000016">
    <property type="protein sequence ID" value="SDF75248.1"/>
    <property type="molecule type" value="Genomic_DNA"/>
</dbReference>
<gene>
    <name evidence="2" type="ORF">SAMN04244550_02784</name>
</gene>
<keyword evidence="1" id="KW-0812">Transmembrane</keyword>
<dbReference type="Proteomes" id="UP000183812">
    <property type="component" value="Unassembled WGS sequence"/>
</dbReference>
<evidence type="ECO:0000256" key="1">
    <source>
        <dbReference type="SAM" id="Phobius"/>
    </source>
</evidence>
<reference evidence="2 3" key="1">
    <citation type="submission" date="2016-10" db="EMBL/GenBank/DDBJ databases">
        <authorList>
            <person name="de Groot N.N."/>
        </authorList>
    </citation>
    <scope>NUCLEOTIDE SEQUENCE [LARGE SCALE GENOMIC DNA]</scope>
    <source>
        <strain evidence="3">DSM 938 / 37b4</strain>
    </source>
</reference>
<organism evidence="2 3">
    <name type="scientific">Rhodobacter capsulatus</name>
    <name type="common">Rhodopseudomonas capsulata</name>
    <dbReference type="NCBI Taxonomy" id="1061"/>
    <lineage>
        <taxon>Bacteria</taxon>
        <taxon>Pseudomonadati</taxon>
        <taxon>Pseudomonadota</taxon>
        <taxon>Alphaproteobacteria</taxon>
        <taxon>Rhodobacterales</taxon>
        <taxon>Rhodobacter group</taxon>
        <taxon>Rhodobacter</taxon>
    </lineage>
</organism>
<keyword evidence="1" id="KW-0472">Membrane</keyword>
<proteinExistence type="predicted"/>
<dbReference type="OrthoDB" id="7689852at2"/>
<name>A0A1G7NMF7_RHOCA</name>
<sequence length="92" mass="9967">MGPVDIFITQIGDPLRLILLAGVIALQPRLEDRLGRIPTLAAGLVLVALLIPLLLPNGNVWFLVAAVIGLVTNAIQMGLLLGIWTLVRRFKH</sequence>
<feature type="transmembrane region" description="Helical" evidence="1">
    <location>
        <begin position="61"/>
        <end position="87"/>
    </location>
</feature>
<evidence type="ECO:0000313" key="2">
    <source>
        <dbReference type="EMBL" id="SDF75248.1"/>
    </source>
</evidence>
<evidence type="ECO:0000313" key="3">
    <source>
        <dbReference type="Proteomes" id="UP000183812"/>
    </source>
</evidence>
<protein>
    <submittedName>
        <fullName evidence="2">Uncharacterized protein</fullName>
    </submittedName>
</protein>
<dbReference type="AlphaFoldDB" id="A0A1G7NMF7"/>
<keyword evidence="1" id="KW-1133">Transmembrane helix</keyword>
<dbReference type="RefSeq" id="WP_074555268.1">
    <property type="nucleotide sequence ID" value="NZ_CP119563.1"/>
</dbReference>
<accession>A0A1G7NMF7</accession>